<feature type="transmembrane region" description="Helical" evidence="1">
    <location>
        <begin position="36"/>
        <end position="57"/>
    </location>
</feature>
<evidence type="ECO:0000313" key="2">
    <source>
        <dbReference type="EMBL" id="QLG62595.1"/>
    </source>
</evidence>
<dbReference type="RefSeq" id="WP_179269180.1">
    <property type="nucleotide sequence ID" value="NZ_CP058579.1"/>
</dbReference>
<proteinExistence type="predicted"/>
<feature type="transmembrane region" description="Helical" evidence="1">
    <location>
        <begin position="117"/>
        <end position="139"/>
    </location>
</feature>
<evidence type="ECO:0000313" key="3">
    <source>
        <dbReference type="Proteomes" id="UP000509626"/>
    </source>
</evidence>
<dbReference type="KEGG" id="halu:HUG12_13030"/>
<organism evidence="2 3">
    <name type="scientific">Halorarum salinum</name>
    <dbReference type="NCBI Taxonomy" id="2743089"/>
    <lineage>
        <taxon>Archaea</taxon>
        <taxon>Methanobacteriati</taxon>
        <taxon>Methanobacteriota</taxon>
        <taxon>Stenosarchaea group</taxon>
        <taxon>Halobacteria</taxon>
        <taxon>Halobacteriales</taxon>
        <taxon>Haloferacaceae</taxon>
        <taxon>Halorarum</taxon>
    </lineage>
</organism>
<sequence>MASFIWLAHSKRINAVLGWVLTGSVTLSVVESFRKGALLWGGLALVIATVTVVPALSTGEGTMLPPWPLLLVTAIAVLVRTLGSYPEIAGYVAVASLALIAVVELDAFTPVDMSRRFTVGFAVLTTMAIQGLWTVAQFYSDRWLGTGFLRSQTELQWDFVLVTAVGLVVGGVFVWYFDRVEHVGSAGRPMIPPEKP</sequence>
<keyword evidence="1" id="KW-0472">Membrane</keyword>
<keyword evidence="1" id="KW-1133">Transmembrane helix</keyword>
<dbReference type="AlphaFoldDB" id="A0A7D5LC84"/>
<feature type="transmembrane region" description="Helical" evidence="1">
    <location>
        <begin position="159"/>
        <end position="177"/>
    </location>
</feature>
<dbReference type="EMBL" id="CP058579">
    <property type="protein sequence ID" value="QLG62595.1"/>
    <property type="molecule type" value="Genomic_DNA"/>
</dbReference>
<feature type="transmembrane region" description="Helical" evidence="1">
    <location>
        <begin position="12"/>
        <end position="30"/>
    </location>
</feature>
<accession>A0A7D5LC84</accession>
<dbReference type="GeneID" id="56038399"/>
<name>A0A7D5LC84_9EURY</name>
<keyword evidence="1" id="KW-0812">Transmembrane</keyword>
<dbReference type="Proteomes" id="UP000509626">
    <property type="component" value="Chromosome"/>
</dbReference>
<feature type="transmembrane region" description="Helical" evidence="1">
    <location>
        <begin position="88"/>
        <end position="105"/>
    </location>
</feature>
<gene>
    <name evidence="2" type="ORF">HUG12_13030</name>
</gene>
<protein>
    <submittedName>
        <fullName evidence="2">Uncharacterized protein</fullName>
    </submittedName>
</protein>
<reference evidence="2 3" key="1">
    <citation type="submission" date="2020-06" db="EMBL/GenBank/DDBJ databases">
        <title>NJ-3-1, isolated from saline soil.</title>
        <authorList>
            <person name="Cui H.L."/>
            <person name="Shi X."/>
        </authorList>
    </citation>
    <scope>NUCLEOTIDE SEQUENCE [LARGE SCALE GENOMIC DNA]</scope>
    <source>
        <strain evidence="2 3">NJ-3-1</strain>
    </source>
</reference>
<keyword evidence="3" id="KW-1185">Reference proteome</keyword>
<evidence type="ECO:0000256" key="1">
    <source>
        <dbReference type="SAM" id="Phobius"/>
    </source>
</evidence>